<name>U5C082_9BACT</name>
<accession>U5C082</accession>
<protein>
    <submittedName>
        <fullName evidence="1">Uncharacterized protein</fullName>
    </submittedName>
</protein>
<sequence>MAYQNQFSTEDKKGAEDQRFLINRASLIF</sequence>
<evidence type="ECO:0000313" key="1">
    <source>
        <dbReference type="EMBL" id="ERM83483.1"/>
    </source>
</evidence>
<proteinExistence type="predicted"/>
<organism evidence="1 2">
    <name type="scientific">Rhodonellum psychrophilum GCM71 = DSM 17998</name>
    <dbReference type="NCBI Taxonomy" id="1123057"/>
    <lineage>
        <taxon>Bacteria</taxon>
        <taxon>Pseudomonadati</taxon>
        <taxon>Bacteroidota</taxon>
        <taxon>Cytophagia</taxon>
        <taxon>Cytophagales</taxon>
        <taxon>Cytophagaceae</taxon>
        <taxon>Rhodonellum</taxon>
    </lineage>
</organism>
<dbReference type="AlphaFoldDB" id="U5C082"/>
<keyword evidence="2" id="KW-1185">Reference proteome</keyword>
<comment type="caution">
    <text evidence="1">The sequence shown here is derived from an EMBL/GenBank/DDBJ whole genome shotgun (WGS) entry which is preliminary data.</text>
</comment>
<dbReference type="EMBL" id="AWXR01000013">
    <property type="protein sequence ID" value="ERM83483.1"/>
    <property type="molecule type" value="Genomic_DNA"/>
</dbReference>
<reference evidence="1 2" key="1">
    <citation type="journal article" date="2013" name="Genome Announc.">
        <title>Draft Genome Sequence of the Psychrophilic and Alkaliphilic Rhodonellum psychrophilum Strain GCM71T.</title>
        <authorList>
            <person name="Hauptmann A.L."/>
            <person name="Glaring M.A."/>
            <person name="Hallin P.F."/>
            <person name="Prieme A."/>
            <person name="Stougaard P."/>
        </authorList>
    </citation>
    <scope>NUCLEOTIDE SEQUENCE [LARGE SCALE GENOMIC DNA]</scope>
    <source>
        <strain evidence="1 2">GCM71</strain>
    </source>
</reference>
<dbReference type="Proteomes" id="UP000016843">
    <property type="component" value="Unassembled WGS sequence"/>
</dbReference>
<evidence type="ECO:0000313" key="2">
    <source>
        <dbReference type="Proteomes" id="UP000016843"/>
    </source>
</evidence>
<gene>
    <name evidence="1" type="ORF">P872_03630</name>
</gene>